<proteinExistence type="predicted"/>
<feature type="region of interest" description="Disordered" evidence="5">
    <location>
        <begin position="1"/>
        <end position="20"/>
    </location>
</feature>
<keyword evidence="8" id="KW-1185">Reference proteome</keyword>
<evidence type="ECO:0000256" key="3">
    <source>
        <dbReference type="ARBA" id="ARBA00022989"/>
    </source>
</evidence>
<keyword evidence="3 6" id="KW-1133">Transmembrane helix</keyword>
<gene>
    <name evidence="7" type="ORF">llap_13796</name>
</gene>
<evidence type="ECO:0000313" key="7">
    <source>
        <dbReference type="EMBL" id="PKU35898.1"/>
    </source>
</evidence>
<organism evidence="7 8">
    <name type="scientific">Limosa lapponica baueri</name>
    <dbReference type="NCBI Taxonomy" id="1758121"/>
    <lineage>
        <taxon>Eukaryota</taxon>
        <taxon>Metazoa</taxon>
        <taxon>Chordata</taxon>
        <taxon>Craniata</taxon>
        <taxon>Vertebrata</taxon>
        <taxon>Euteleostomi</taxon>
        <taxon>Archelosauria</taxon>
        <taxon>Archosauria</taxon>
        <taxon>Dinosauria</taxon>
        <taxon>Saurischia</taxon>
        <taxon>Theropoda</taxon>
        <taxon>Coelurosauria</taxon>
        <taxon>Aves</taxon>
        <taxon>Neognathae</taxon>
        <taxon>Neoaves</taxon>
        <taxon>Charadriiformes</taxon>
        <taxon>Scolopacidae</taxon>
        <taxon>Limosa</taxon>
    </lineage>
</organism>
<dbReference type="EMBL" id="KZ507972">
    <property type="protein sequence ID" value="PKU35898.1"/>
    <property type="molecule type" value="Genomic_DNA"/>
</dbReference>
<evidence type="ECO:0000256" key="5">
    <source>
        <dbReference type="SAM" id="MobiDB-lite"/>
    </source>
</evidence>
<reference evidence="8" key="1">
    <citation type="submission" date="2017-11" db="EMBL/GenBank/DDBJ databases">
        <authorList>
            <person name="Lima N.C."/>
            <person name="Parody-Merino A.M."/>
            <person name="Battley P.F."/>
            <person name="Fidler A.E."/>
            <person name="Prosdocimi F."/>
        </authorList>
    </citation>
    <scope>NUCLEOTIDE SEQUENCE [LARGE SCALE GENOMIC DNA]</scope>
</reference>
<name>A0A2I0TQ38_LIMLA</name>
<accession>A0A2I0TQ38</accession>
<dbReference type="AlphaFoldDB" id="A0A2I0TQ38"/>
<evidence type="ECO:0000313" key="8">
    <source>
        <dbReference type="Proteomes" id="UP000233556"/>
    </source>
</evidence>
<dbReference type="InterPro" id="IPR005178">
    <property type="entry name" value="Ostalpha/TMEM184C"/>
</dbReference>
<dbReference type="Proteomes" id="UP000233556">
    <property type="component" value="Unassembled WGS sequence"/>
</dbReference>
<keyword evidence="2 6" id="KW-0812">Transmembrane</keyword>
<dbReference type="GO" id="GO:0016020">
    <property type="term" value="C:membrane"/>
    <property type="evidence" value="ECO:0007669"/>
    <property type="project" value="UniProtKB-SubCell"/>
</dbReference>
<dbReference type="PANTHER" id="PTHR23423">
    <property type="entry name" value="ORGANIC SOLUTE TRANSPORTER-RELATED"/>
    <property type="match status" value="1"/>
</dbReference>
<feature type="transmembrane region" description="Helical" evidence="6">
    <location>
        <begin position="34"/>
        <end position="58"/>
    </location>
</feature>
<reference evidence="8" key="2">
    <citation type="submission" date="2017-12" db="EMBL/GenBank/DDBJ databases">
        <title>Genome sequence of the Bar-tailed Godwit (Limosa lapponica baueri).</title>
        <authorList>
            <person name="Lima N.C.B."/>
            <person name="Parody-Merino A.M."/>
            <person name="Battley P.F."/>
            <person name="Fidler A.E."/>
            <person name="Prosdocimi F."/>
        </authorList>
    </citation>
    <scope>NUCLEOTIDE SEQUENCE [LARGE SCALE GENOMIC DNA]</scope>
</reference>
<evidence type="ECO:0000256" key="6">
    <source>
        <dbReference type="SAM" id="Phobius"/>
    </source>
</evidence>
<protein>
    <submittedName>
        <fullName evidence="7">Organic solute transporter subunit alpha-like</fullName>
    </submittedName>
</protein>
<evidence type="ECO:0000256" key="2">
    <source>
        <dbReference type="ARBA" id="ARBA00022692"/>
    </source>
</evidence>
<evidence type="ECO:0000256" key="4">
    <source>
        <dbReference type="ARBA" id="ARBA00023136"/>
    </source>
</evidence>
<comment type="subcellular location">
    <subcellularLocation>
        <location evidence="1">Membrane</location>
        <topology evidence="1">Multi-pass membrane protein</topology>
    </subcellularLocation>
</comment>
<sequence>MEGEANATLQPSCGASEPPFSEEHLQSLDLPGRFLFAILTLMTLIANLVFIEEAVYIYRKIPSSKRSIIIWVNAAAPVGYHGKEIKLNVENGVSLKIHMNLLYLCPSYNPPPFLCRFFAIVIHKFLLMMIKECGGQKLLLRRFENGRFKISTGPCCCCCLCLPRVRITRVVYRRRYDDLEPPECTAEEAGDNKQTPKIILNGAVREDGLPRA</sequence>
<evidence type="ECO:0000256" key="1">
    <source>
        <dbReference type="ARBA" id="ARBA00004141"/>
    </source>
</evidence>
<keyword evidence="4 6" id="KW-0472">Membrane</keyword>
<dbReference type="OrthoDB" id="5832279at2759"/>